<feature type="transmembrane region" description="Helical" evidence="6">
    <location>
        <begin position="421"/>
        <end position="443"/>
    </location>
</feature>
<keyword evidence="6" id="KW-1133">Transmembrane helix</keyword>
<dbReference type="Gene3D" id="1.25.40.10">
    <property type="entry name" value="Tetratricopeptide repeat domain"/>
    <property type="match status" value="1"/>
</dbReference>
<keyword evidence="6" id="KW-0812">Transmembrane</keyword>
<dbReference type="CDD" id="cd06170">
    <property type="entry name" value="LuxR_C_like"/>
    <property type="match status" value="1"/>
</dbReference>
<proteinExistence type="predicted"/>
<evidence type="ECO:0000256" key="1">
    <source>
        <dbReference type="ARBA" id="ARBA00023015"/>
    </source>
</evidence>
<feature type="repeat" description="TPR" evidence="4">
    <location>
        <begin position="59"/>
        <end position="92"/>
    </location>
</feature>
<dbReference type="RefSeq" id="WP_205723766.1">
    <property type="nucleotide sequence ID" value="NZ_CP070608.1"/>
</dbReference>
<evidence type="ECO:0000259" key="8">
    <source>
        <dbReference type="PROSITE" id="PS50043"/>
    </source>
</evidence>
<protein>
    <submittedName>
        <fullName evidence="9">Tetratricopeptide repeat protein</fullName>
    </submittedName>
</protein>
<dbReference type="InterPro" id="IPR011990">
    <property type="entry name" value="TPR-like_helical_dom_sf"/>
</dbReference>
<dbReference type="PROSITE" id="PS50005">
    <property type="entry name" value="TPR"/>
    <property type="match status" value="2"/>
</dbReference>
<keyword evidence="6" id="KW-0472">Membrane</keyword>
<evidence type="ECO:0000256" key="2">
    <source>
        <dbReference type="ARBA" id="ARBA00023125"/>
    </source>
</evidence>
<dbReference type="Pfam" id="PF13181">
    <property type="entry name" value="TPR_8"/>
    <property type="match status" value="3"/>
</dbReference>
<gene>
    <name evidence="9" type="ORF">JR347_09245</name>
</gene>
<dbReference type="Proteomes" id="UP000662783">
    <property type="component" value="Chromosome"/>
</dbReference>
<organism evidence="9 10">
    <name type="scientific">Fulvivirga lutea</name>
    <dbReference type="NCBI Taxonomy" id="2810512"/>
    <lineage>
        <taxon>Bacteria</taxon>
        <taxon>Pseudomonadati</taxon>
        <taxon>Bacteroidota</taxon>
        <taxon>Cytophagia</taxon>
        <taxon>Cytophagales</taxon>
        <taxon>Fulvivirgaceae</taxon>
        <taxon>Fulvivirga</taxon>
    </lineage>
</organism>
<dbReference type="PRINTS" id="PR00038">
    <property type="entry name" value="HTHLUXR"/>
</dbReference>
<dbReference type="KEGG" id="fuv:JR347_09245"/>
<dbReference type="GO" id="GO:0003677">
    <property type="term" value="F:DNA binding"/>
    <property type="evidence" value="ECO:0007669"/>
    <property type="project" value="UniProtKB-KW"/>
</dbReference>
<sequence>MWLNLHKISVFLLLFIVTQALNAQGIDEVEQLIKNSEYSEAIEQANHQLNNAKNLVDKARLIQLQADAYYYLNDIDKSLQYYQNAIDIHEQISPKSILRYLECVSHAGFCYRELGIYDKALLQYLIALKLAQNLGDSTEIAGQYANLGLIYGKLGDIDEATEYHMKAYNIDLALKDTAGIGFDLRNIADLKITLGDYAEAIEDIKESIELLELSSGNPNSLALRQGVLGKTYLAMNILDSANHYLNLSLTQHLDMNDSIHVALRRNDLSQYHLKTKEYERAITLASQARQYLLTKDETLHIAATNLTLIKAYLAQKNARMALQISRENIALCTNKQLLVELRDTYKLQSQAFKLSNQPYDALAALNSFQQLQDSIININNKKAVSLLEIKYEVYKKEQENELLALENIYNKEQLASQRTQYILTAVIFVIILISLIVIVWVIISRQKLKQKLLTAEINDLRNQIKVALEGDTSGLNIDKLNKELENPLTEREAEILNLALSDMSNSEIAEKTFVSVNTVKFHLKKIYDKIGVTSRKEALQFAIKSGR</sequence>
<reference evidence="9" key="1">
    <citation type="submission" date="2021-02" db="EMBL/GenBank/DDBJ databases">
        <title>Fulvivirga sp. S481 isolated from sea water.</title>
        <authorList>
            <person name="Bae S.S."/>
            <person name="Baek K."/>
        </authorList>
    </citation>
    <scope>NUCLEOTIDE SEQUENCE</scope>
    <source>
        <strain evidence="9">S481</strain>
    </source>
</reference>
<dbReference type="InterPro" id="IPR036388">
    <property type="entry name" value="WH-like_DNA-bd_sf"/>
</dbReference>
<dbReference type="Gene3D" id="1.10.10.10">
    <property type="entry name" value="Winged helix-like DNA-binding domain superfamily/Winged helix DNA-binding domain"/>
    <property type="match status" value="1"/>
</dbReference>
<dbReference type="InterPro" id="IPR019734">
    <property type="entry name" value="TPR_rpt"/>
</dbReference>
<keyword evidence="3" id="KW-0804">Transcription</keyword>
<keyword evidence="7" id="KW-0732">Signal</keyword>
<dbReference type="InterPro" id="IPR000792">
    <property type="entry name" value="Tscrpt_reg_LuxR_C"/>
</dbReference>
<evidence type="ECO:0000256" key="5">
    <source>
        <dbReference type="SAM" id="Coils"/>
    </source>
</evidence>
<evidence type="ECO:0000256" key="6">
    <source>
        <dbReference type="SAM" id="Phobius"/>
    </source>
</evidence>
<dbReference type="SUPFAM" id="SSF48452">
    <property type="entry name" value="TPR-like"/>
    <property type="match status" value="2"/>
</dbReference>
<dbReference type="SMART" id="SM00421">
    <property type="entry name" value="HTH_LUXR"/>
    <property type="match status" value="1"/>
</dbReference>
<feature type="repeat" description="TPR" evidence="4">
    <location>
        <begin position="141"/>
        <end position="174"/>
    </location>
</feature>
<accession>A0A974WJB6</accession>
<feature type="chain" id="PRO_5037524513" evidence="7">
    <location>
        <begin position="23"/>
        <end position="547"/>
    </location>
</feature>
<dbReference type="PANTHER" id="PTHR44688:SF16">
    <property type="entry name" value="DNA-BINDING TRANSCRIPTIONAL ACTIVATOR DEVR_DOSR"/>
    <property type="match status" value="1"/>
</dbReference>
<dbReference type="EMBL" id="CP070608">
    <property type="protein sequence ID" value="QSE99255.1"/>
    <property type="molecule type" value="Genomic_DNA"/>
</dbReference>
<dbReference type="GO" id="GO:0006355">
    <property type="term" value="P:regulation of DNA-templated transcription"/>
    <property type="evidence" value="ECO:0007669"/>
    <property type="project" value="InterPro"/>
</dbReference>
<keyword evidence="5" id="KW-0175">Coiled coil</keyword>
<evidence type="ECO:0000256" key="4">
    <source>
        <dbReference type="PROSITE-ProRule" id="PRU00339"/>
    </source>
</evidence>
<evidence type="ECO:0000313" key="10">
    <source>
        <dbReference type="Proteomes" id="UP000662783"/>
    </source>
</evidence>
<keyword evidence="4" id="KW-0802">TPR repeat</keyword>
<dbReference type="InterPro" id="IPR016032">
    <property type="entry name" value="Sig_transdc_resp-reg_C-effctor"/>
</dbReference>
<keyword evidence="1" id="KW-0805">Transcription regulation</keyword>
<evidence type="ECO:0000256" key="7">
    <source>
        <dbReference type="SAM" id="SignalP"/>
    </source>
</evidence>
<dbReference type="PANTHER" id="PTHR44688">
    <property type="entry name" value="DNA-BINDING TRANSCRIPTIONAL ACTIVATOR DEVR_DOSR"/>
    <property type="match status" value="1"/>
</dbReference>
<evidence type="ECO:0000256" key="3">
    <source>
        <dbReference type="ARBA" id="ARBA00023163"/>
    </source>
</evidence>
<dbReference type="Pfam" id="PF00196">
    <property type="entry name" value="GerE"/>
    <property type="match status" value="1"/>
</dbReference>
<keyword evidence="10" id="KW-1185">Reference proteome</keyword>
<feature type="signal peptide" evidence="7">
    <location>
        <begin position="1"/>
        <end position="22"/>
    </location>
</feature>
<dbReference type="AlphaFoldDB" id="A0A974WJB6"/>
<name>A0A974WJB6_9BACT</name>
<dbReference type="SMART" id="SM00028">
    <property type="entry name" value="TPR"/>
    <property type="match status" value="4"/>
</dbReference>
<keyword evidence="2" id="KW-0238">DNA-binding</keyword>
<evidence type="ECO:0000313" key="9">
    <source>
        <dbReference type="EMBL" id="QSE99255.1"/>
    </source>
</evidence>
<feature type="coiled-coil region" evidence="5">
    <location>
        <begin position="35"/>
        <end position="62"/>
    </location>
</feature>
<dbReference type="SUPFAM" id="SSF46894">
    <property type="entry name" value="C-terminal effector domain of the bipartite response regulators"/>
    <property type="match status" value="1"/>
</dbReference>
<dbReference type="PROSITE" id="PS50043">
    <property type="entry name" value="HTH_LUXR_2"/>
    <property type="match status" value="1"/>
</dbReference>
<feature type="domain" description="HTH luxR-type" evidence="8">
    <location>
        <begin position="481"/>
        <end position="546"/>
    </location>
</feature>